<feature type="compositionally biased region" description="Acidic residues" evidence="1">
    <location>
        <begin position="146"/>
        <end position="186"/>
    </location>
</feature>
<dbReference type="InterPro" id="IPR013721">
    <property type="entry name" value="STAG"/>
</dbReference>
<dbReference type="OMA" id="QIQEAAY"/>
<dbReference type="GO" id="GO:0003682">
    <property type="term" value="F:chromatin binding"/>
    <property type="evidence" value="ECO:0007669"/>
    <property type="project" value="TreeGrafter"/>
</dbReference>
<dbReference type="FunCoup" id="F2U1P2">
    <property type="interactions" value="2155"/>
</dbReference>
<dbReference type="PROSITE" id="PS51425">
    <property type="entry name" value="SCD"/>
    <property type="match status" value="1"/>
</dbReference>
<dbReference type="Proteomes" id="UP000007799">
    <property type="component" value="Unassembled WGS sequence"/>
</dbReference>
<dbReference type="InParanoid" id="F2U1P2"/>
<evidence type="ECO:0000259" key="2">
    <source>
        <dbReference type="PROSITE" id="PS51425"/>
    </source>
</evidence>
<feature type="compositionally biased region" description="Acidic residues" evidence="1">
    <location>
        <begin position="126"/>
        <end position="138"/>
    </location>
</feature>
<dbReference type="GO" id="GO:0008278">
    <property type="term" value="C:cohesin complex"/>
    <property type="evidence" value="ECO:0007669"/>
    <property type="project" value="TreeGrafter"/>
</dbReference>
<feature type="compositionally biased region" description="Acidic residues" evidence="1">
    <location>
        <begin position="1256"/>
        <end position="1265"/>
    </location>
</feature>
<dbReference type="STRING" id="946362.F2U1P2"/>
<dbReference type="InterPro" id="IPR016024">
    <property type="entry name" value="ARM-type_fold"/>
</dbReference>
<gene>
    <name evidence="3" type="ORF">PTSG_02263</name>
</gene>
<evidence type="ECO:0000256" key="1">
    <source>
        <dbReference type="SAM" id="MobiDB-lite"/>
    </source>
</evidence>
<dbReference type="PANTHER" id="PTHR11199">
    <property type="entry name" value="STROMAL ANTIGEN"/>
    <property type="match status" value="1"/>
</dbReference>
<dbReference type="InterPro" id="IPR020839">
    <property type="entry name" value="SCD"/>
</dbReference>
<feature type="compositionally biased region" description="Basic residues" evidence="1">
    <location>
        <begin position="192"/>
        <end position="210"/>
    </location>
</feature>
<organism evidence="3 4">
    <name type="scientific">Salpingoeca rosetta (strain ATCC 50818 / BSB-021)</name>
    <dbReference type="NCBI Taxonomy" id="946362"/>
    <lineage>
        <taxon>Eukaryota</taxon>
        <taxon>Choanoflagellata</taxon>
        <taxon>Craspedida</taxon>
        <taxon>Salpingoecidae</taxon>
        <taxon>Salpingoeca</taxon>
    </lineage>
</organism>
<feature type="region of interest" description="Disordered" evidence="1">
    <location>
        <begin position="1253"/>
        <end position="1345"/>
    </location>
</feature>
<feature type="compositionally biased region" description="Acidic residues" evidence="1">
    <location>
        <begin position="1328"/>
        <end position="1345"/>
    </location>
</feature>
<feature type="compositionally biased region" description="Acidic residues" evidence="1">
    <location>
        <begin position="1282"/>
        <end position="1302"/>
    </location>
</feature>
<dbReference type="Pfam" id="PF08514">
    <property type="entry name" value="STAG"/>
    <property type="match status" value="1"/>
</dbReference>
<evidence type="ECO:0000313" key="3">
    <source>
        <dbReference type="EMBL" id="EGD81544.1"/>
    </source>
</evidence>
<dbReference type="PANTHER" id="PTHR11199:SF0">
    <property type="entry name" value="LD34181P-RELATED"/>
    <property type="match status" value="1"/>
</dbReference>
<name>F2U1P2_SALR5</name>
<feature type="compositionally biased region" description="Low complexity" evidence="1">
    <location>
        <begin position="61"/>
        <end position="85"/>
    </location>
</feature>
<evidence type="ECO:0000313" key="4">
    <source>
        <dbReference type="Proteomes" id="UP000007799"/>
    </source>
</evidence>
<dbReference type="InterPro" id="IPR011989">
    <property type="entry name" value="ARM-like"/>
</dbReference>
<dbReference type="InterPro" id="IPR039662">
    <property type="entry name" value="Cohesin_Scc3/SA"/>
</dbReference>
<feature type="compositionally biased region" description="Low complexity" evidence="1">
    <location>
        <begin position="24"/>
        <end position="50"/>
    </location>
</feature>
<dbReference type="Pfam" id="PF24571">
    <property type="entry name" value="HEAT_SCC3-SA"/>
    <property type="match status" value="1"/>
</dbReference>
<sequence>MPAATRGRQSRRRTGATAHDNDAGDSNSHNSSSSSAVSTPVPAPSSGSGRPSRRAKRAAAERLSTAASSSPGSASSGTATTPAAAKRGTKAVRASPRTPQSTQRGRNKPRARHQRRAVSRRHNSDGEDDDDDDDDDDVEQLHHEEEGDQGAEDDAAATEGSEYEQSDNDDHGDDDDDDDDDDDFEEGGPSPKRAKSKKKGKQAQSKKQRASSKQSNAATTSSNYLMKGVKGTANTLKRALDKWVNHYDEVDREQAICHLLTCILNCCGNQGAIDENNLSDLRAAYVDLVAQFPENMGQYPLKQSSGKFKTQAIRFLQGVIDRVRSDILFDDNFTDTLINFLTLLSTAQVRAFRHTAVFFGMKLGTLLIPLALDLAKDVEDTQATFDQLKADSATPTKKKGKKAGKRTTAEAKKLEEVEDAMSQASMRKERVDEILTLIFEGIAIHRYRDVSADIRVVVMEELGTWVTEYSEMFLDDKYLKYFGWELNDRSADVRVSVVDTLTRLFANEEMNQRLDLFYSKFKNRLLFMLQDTSDTVVSRIISLMMQLYSRGRLAEEETKRPWALCFAANPAVARQAGAHLVHTLIAQLQELCAEDEHDEEHELRLLIQTIVRFIAQYGDNHGSERYGLFVDAVWDHLPAIHSWSTYVDLLEQDNNIDKDEDQGFTDTRLASAEEVILAELLVGAIKRATGEGNFRDEKVKQKEADAAVQDVTKAFLKPLPGLLSKFAADAPKSRALVQIPQYFEMDMYTQHPEVLTRTLTILRDICLLHTDSNLLHECMSSFYFFTSSELALATEAETFVEQITDQVCKTLHTIIDIEVPEDDDEDETKSEEGYRLTACMARLRAYAESYDVQSLRLAAPIAKVLEAAASQAVLSETLCSALDLSLFVLACDIEHLTDEDTPDEELLVAHVRTRDRLVKAASTLLGIGTKDVKVAALQLISHVVYLYAATPSALAEATAATAVTWSFVPKPSTQEKALSFVTDVLRAGVPTIPEDADVAQRFKQQDEIEVRKDILTCFCRLVAVNAISPSNMGPLLRFYLEDDVTPLLKATLASIRTNDKRAYSQLLIEGLKQWYQEEQEVTEDMREVAKRLALTFGIEHKRYRQEIVNLHTRGISFALAAADEGGVPTNLPFLEVVKEFTMKLAAQDKTKLRDYLSNVVDMRQLHPQETEEWVPYTLLCNTLSGKRNMPKTPGSNRKRRTPTASAKKGSRRRRSGGAKRRAADESIEDVEDSSQLANPELKSYWGNLKQTHLEGADGDDTEDDWISPVKQAKTTRRRPVLEEDPIVDDDDGDAMDEHEEDEPPTKLSRHRRAKRSLMLQMDLTSSGDGDEGSADPIEDDMSDDE</sequence>
<dbReference type="GeneID" id="16077342"/>
<dbReference type="SUPFAM" id="SSF48371">
    <property type="entry name" value="ARM repeat"/>
    <property type="match status" value="1"/>
</dbReference>
<dbReference type="Gene3D" id="1.25.10.10">
    <property type="entry name" value="Leucine-rich Repeat Variant"/>
    <property type="match status" value="1"/>
</dbReference>
<feature type="domain" description="SCD" evidence="2">
    <location>
        <begin position="443"/>
        <end position="528"/>
    </location>
</feature>
<dbReference type="RefSeq" id="XP_004996748.1">
    <property type="nucleotide sequence ID" value="XM_004996691.1"/>
</dbReference>
<dbReference type="EMBL" id="GL832959">
    <property type="protein sequence ID" value="EGD81544.1"/>
    <property type="molecule type" value="Genomic_DNA"/>
</dbReference>
<keyword evidence="4" id="KW-1185">Reference proteome</keyword>
<dbReference type="GO" id="GO:0000785">
    <property type="term" value="C:chromatin"/>
    <property type="evidence" value="ECO:0007669"/>
    <property type="project" value="TreeGrafter"/>
</dbReference>
<feature type="compositionally biased region" description="Basic residues" evidence="1">
    <location>
        <begin position="105"/>
        <end position="121"/>
    </location>
</feature>
<dbReference type="InterPro" id="IPR056396">
    <property type="entry name" value="HEAT_SCC3-SA"/>
</dbReference>
<dbReference type="eggNOG" id="KOG2011">
    <property type="taxonomic scope" value="Eukaryota"/>
</dbReference>
<feature type="region of interest" description="Disordered" evidence="1">
    <location>
        <begin position="1"/>
        <end position="223"/>
    </location>
</feature>
<proteinExistence type="predicted"/>
<feature type="compositionally biased region" description="Basic residues" evidence="1">
    <location>
        <begin position="1208"/>
        <end position="1220"/>
    </location>
</feature>
<feature type="region of interest" description="Disordered" evidence="1">
    <location>
        <begin position="1184"/>
        <end position="1235"/>
    </location>
</feature>
<dbReference type="GO" id="GO:0005634">
    <property type="term" value="C:nucleus"/>
    <property type="evidence" value="ECO:0007669"/>
    <property type="project" value="TreeGrafter"/>
</dbReference>
<accession>F2U1P2</accession>
<dbReference type="Pfam" id="PF21581">
    <property type="entry name" value="SCD"/>
    <property type="match status" value="1"/>
</dbReference>
<protein>
    <recommendedName>
        <fullName evidence="2">SCD domain-containing protein</fullName>
    </recommendedName>
</protein>
<dbReference type="KEGG" id="sre:PTSG_02263"/>
<reference evidence="3" key="1">
    <citation type="submission" date="2009-08" db="EMBL/GenBank/DDBJ databases">
        <title>Annotation of Salpingoeca rosetta.</title>
        <authorList>
            <consortium name="The Broad Institute Genome Sequencing Platform"/>
            <person name="Russ C."/>
            <person name="Cuomo C."/>
            <person name="Burger G."/>
            <person name="Gray M.W."/>
            <person name="Holland P.W.H."/>
            <person name="King N."/>
            <person name="Lang F.B.F."/>
            <person name="Roger A.J."/>
            <person name="Ruiz-Trillo I."/>
            <person name="Young S.K."/>
            <person name="Zeng Q."/>
            <person name="Gargeya S."/>
            <person name="Alvarado L."/>
            <person name="Berlin A."/>
            <person name="Chapman S.B."/>
            <person name="Chen Z."/>
            <person name="Freedman E."/>
            <person name="Gellesch M."/>
            <person name="Goldberg J."/>
            <person name="Griggs A."/>
            <person name="Gujja S."/>
            <person name="Heilman E."/>
            <person name="Heiman D."/>
            <person name="Howarth C."/>
            <person name="Mehta T."/>
            <person name="Neiman D."/>
            <person name="Pearson M."/>
            <person name="Roberts A."/>
            <person name="Saif S."/>
            <person name="Shea T."/>
            <person name="Shenoy N."/>
            <person name="Sisk P."/>
            <person name="Stolte C."/>
            <person name="Sykes S."/>
            <person name="White J."/>
            <person name="Yandava C."/>
            <person name="Haas B."/>
            <person name="Nusbaum C."/>
            <person name="Birren B."/>
        </authorList>
    </citation>
    <scope>NUCLEOTIDE SEQUENCE</scope>
    <source>
        <strain evidence="3">ATCC 50818</strain>
    </source>
</reference>
<dbReference type="GO" id="GO:0007062">
    <property type="term" value="P:sister chromatid cohesion"/>
    <property type="evidence" value="ECO:0007669"/>
    <property type="project" value="UniProtKB-ARBA"/>
</dbReference>
<dbReference type="OrthoDB" id="498590at2759"/>